<comment type="caution">
    <text evidence="1">The sequence shown here is derived from an EMBL/GenBank/DDBJ whole genome shotgun (WGS) entry which is preliminary data.</text>
</comment>
<reference evidence="1" key="1">
    <citation type="submission" date="2021-02" db="EMBL/GenBank/DDBJ databases">
        <authorList>
            <person name="Dougan E. K."/>
            <person name="Rhodes N."/>
            <person name="Thang M."/>
            <person name="Chan C."/>
        </authorList>
    </citation>
    <scope>NUCLEOTIDE SEQUENCE</scope>
</reference>
<organism evidence="1 2">
    <name type="scientific">Symbiodinium necroappetens</name>
    <dbReference type="NCBI Taxonomy" id="1628268"/>
    <lineage>
        <taxon>Eukaryota</taxon>
        <taxon>Sar</taxon>
        <taxon>Alveolata</taxon>
        <taxon>Dinophyceae</taxon>
        <taxon>Suessiales</taxon>
        <taxon>Symbiodiniaceae</taxon>
        <taxon>Symbiodinium</taxon>
    </lineage>
</organism>
<gene>
    <name evidence="1" type="ORF">SNEC2469_LOCUS5433</name>
</gene>
<evidence type="ECO:0000313" key="1">
    <source>
        <dbReference type="EMBL" id="CAE7254021.1"/>
    </source>
</evidence>
<evidence type="ECO:0000313" key="2">
    <source>
        <dbReference type="Proteomes" id="UP000601435"/>
    </source>
</evidence>
<accession>A0A812LX83</accession>
<proteinExistence type="predicted"/>
<sequence length="91" mass="10051">MELVRQCLFSRIFRRTSRDLHRGPHAGWARRLHVDADATSCQTCSPGQADAFPHVSRAEADGAGPFLWAPCPLLGDCAADVHHLYDWGSHA</sequence>
<protein>
    <submittedName>
        <fullName evidence="1">Uncharacterized protein</fullName>
    </submittedName>
</protein>
<dbReference type="Proteomes" id="UP000601435">
    <property type="component" value="Unassembled WGS sequence"/>
</dbReference>
<keyword evidence="2" id="KW-1185">Reference proteome</keyword>
<dbReference type="AlphaFoldDB" id="A0A812LX83"/>
<dbReference type="EMBL" id="CAJNJA010010129">
    <property type="protein sequence ID" value="CAE7254021.1"/>
    <property type="molecule type" value="Genomic_DNA"/>
</dbReference>
<name>A0A812LX83_9DINO</name>
<feature type="non-terminal residue" evidence="1">
    <location>
        <position position="91"/>
    </location>
</feature>